<feature type="transmembrane region" description="Helical" evidence="1">
    <location>
        <begin position="6"/>
        <end position="24"/>
    </location>
</feature>
<feature type="transmembrane region" description="Helical" evidence="1">
    <location>
        <begin position="36"/>
        <end position="58"/>
    </location>
</feature>
<keyword evidence="1" id="KW-0472">Membrane</keyword>
<evidence type="ECO:0000313" key="2">
    <source>
        <dbReference type="EMBL" id="MBB1059774.1"/>
    </source>
</evidence>
<feature type="transmembrane region" description="Helical" evidence="1">
    <location>
        <begin position="84"/>
        <end position="102"/>
    </location>
</feature>
<keyword evidence="1" id="KW-1133">Transmembrane helix</keyword>
<proteinExistence type="predicted"/>
<dbReference type="Proteomes" id="UP000523196">
    <property type="component" value="Unassembled WGS sequence"/>
</dbReference>
<comment type="caution">
    <text evidence="2">The sequence shown here is derived from an EMBL/GenBank/DDBJ whole genome shotgun (WGS) entry which is preliminary data.</text>
</comment>
<evidence type="ECO:0000313" key="3">
    <source>
        <dbReference type="Proteomes" id="UP000523196"/>
    </source>
</evidence>
<protein>
    <submittedName>
        <fullName evidence="2">Uncharacterized protein</fullName>
    </submittedName>
</protein>
<gene>
    <name evidence="2" type="ORF">H4F98_04230</name>
</gene>
<dbReference type="EMBL" id="JACHTF010000003">
    <property type="protein sequence ID" value="MBB1059774.1"/>
    <property type="molecule type" value="Genomic_DNA"/>
</dbReference>
<evidence type="ECO:0000256" key="1">
    <source>
        <dbReference type="SAM" id="Phobius"/>
    </source>
</evidence>
<sequence>MSDLVTSSALVGCVVVATIVFVNYKADGSIVRKISVLALLCYVAYFMTIGDVSLRALADIAKSEGKSFEYIEGLARMKAAMTPAKVQSFVAVLGISFIGLTGRRQKTS</sequence>
<accession>A0A7W3Y596</accession>
<keyword evidence="1" id="KW-0812">Transmembrane</keyword>
<keyword evidence="3" id="KW-1185">Reference proteome</keyword>
<name>A0A7W3Y596_9GAMM</name>
<organism evidence="2 3">
    <name type="scientific">Marilutibacter spongiae</name>
    <dbReference type="NCBI Taxonomy" id="2025720"/>
    <lineage>
        <taxon>Bacteria</taxon>
        <taxon>Pseudomonadati</taxon>
        <taxon>Pseudomonadota</taxon>
        <taxon>Gammaproteobacteria</taxon>
        <taxon>Lysobacterales</taxon>
        <taxon>Lysobacteraceae</taxon>
        <taxon>Marilutibacter</taxon>
    </lineage>
</organism>
<reference evidence="2 3" key="1">
    <citation type="submission" date="2020-08" db="EMBL/GenBank/DDBJ databases">
        <authorList>
            <person name="Xu S."/>
            <person name="Li A."/>
        </authorList>
    </citation>
    <scope>NUCLEOTIDE SEQUENCE [LARGE SCALE GENOMIC DNA]</scope>
    <source>
        <strain evidence="2 3">119BY6-57</strain>
    </source>
</reference>
<dbReference type="AlphaFoldDB" id="A0A7W3Y596"/>
<dbReference type="RefSeq" id="WP_182685381.1">
    <property type="nucleotide sequence ID" value="NZ_JACHTF010000003.1"/>
</dbReference>